<dbReference type="Proteomes" id="UP000239698">
    <property type="component" value="Unassembled WGS sequence"/>
</dbReference>
<dbReference type="EMBL" id="PSVT01000017">
    <property type="protein sequence ID" value="PPH76391.1"/>
    <property type="molecule type" value="Genomic_DNA"/>
</dbReference>
<evidence type="ECO:0000313" key="2">
    <source>
        <dbReference type="EMBL" id="PPH76391.1"/>
    </source>
</evidence>
<name>A0ABD6W889_RATRA</name>
<sequence>MGTSKHTDQALQHALAVQAKMAKRLEKRGVTARATKSGKFVAVTFVRRGKATTAELTEK</sequence>
<organism evidence="1 3">
    <name type="scientific">Rathayibacter rathayi</name>
    <name type="common">Corynebacterium rathayi</name>
    <dbReference type="NCBI Taxonomy" id="33887"/>
    <lineage>
        <taxon>Bacteria</taxon>
        <taxon>Bacillati</taxon>
        <taxon>Actinomycetota</taxon>
        <taxon>Actinomycetes</taxon>
        <taxon>Micrococcales</taxon>
        <taxon>Microbacteriaceae</taxon>
        <taxon>Rathayibacter</taxon>
    </lineage>
</organism>
<comment type="caution">
    <text evidence="1">The sequence shown here is derived from an EMBL/GenBank/DDBJ whole genome shotgun (WGS) entry which is preliminary data.</text>
</comment>
<dbReference type="GeneID" id="49821049"/>
<evidence type="ECO:0000313" key="4">
    <source>
        <dbReference type="Proteomes" id="UP000239698"/>
    </source>
</evidence>
<reference evidence="3 4" key="1">
    <citation type="submission" date="2018-02" db="EMBL/GenBank/DDBJ databases">
        <title>Bacteriophage NCPPB3778 and a type I-E CRISPR drive the evolution of the US Biological Select Agent, Rathayibacter toxicus.</title>
        <authorList>
            <person name="Davis E.W.II."/>
            <person name="Tabima J.F."/>
            <person name="Weisberg A.J."/>
            <person name="Lopes L.D."/>
            <person name="Wiseman M.S."/>
            <person name="Wiseman M.S."/>
            <person name="Pupko T."/>
            <person name="Belcher M.S."/>
            <person name="Sechler A.J."/>
            <person name="Tancos M.A."/>
            <person name="Schroeder B.K."/>
            <person name="Murray T.D."/>
            <person name="Luster D.G."/>
            <person name="Schneider W.L."/>
            <person name="Rogers E."/>
            <person name="Andreote F.D."/>
            <person name="Grunwald N.J."/>
            <person name="Putnam M.L."/>
            <person name="Chang J.H."/>
        </authorList>
    </citation>
    <scope>NUCLEOTIDE SEQUENCE [LARGE SCALE GENOMIC DNA]</scope>
    <source>
        <strain evidence="2 4">AY1D6</strain>
        <strain evidence="1 3">AY1I9</strain>
    </source>
</reference>
<proteinExistence type="predicted"/>
<keyword evidence="4" id="KW-1185">Reference proteome</keyword>
<gene>
    <name evidence="1" type="ORF">C5C04_07965</name>
    <name evidence="2" type="ORF">C5C40_09205</name>
</gene>
<dbReference type="KEGG" id="rry:C1O28_11245"/>
<accession>A0ABD6W889</accession>
<dbReference type="Proteomes" id="UP000237881">
    <property type="component" value="Unassembled WGS sequence"/>
</dbReference>
<evidence type="ECO:0000313" key="1">
    <source>
        <dbReference type="EMBL" id="PPF14031.1"/>
    </source>
</evidence>
<dbReference type="EMBL" id="PSUL01000015">
    <property type="protein sequence ID" value="PPF14031.1"/>
    <property type="molecule type" value="Genomic_DNA"/>
</dbReference>
<dbReference type="AlphaFoldDB" id="A0ABD6W889"/>
<evidence type="ECO:0000313" key="3">
    <source>
        <dbReference type="Proteomes" id="UP000237881"/>
    </source>
</evidence>
<dbReference type="RefSeq" id="WP_097167441.1">
    <property type="nucleotide sequence ID" value="NZ_CP028129.1"/>
</dbReference>
<protein>
    <submittedName>
        <fullName evidence="1">Uncharacterized protein</fullName>
    </submittedName>
</protein>